<dbReference type="PANTHER" id="PTHR43625">
    <property type="entry name" value="AFLATOXIN B1 ALDEHYDE REDUCTASE"/>
    <property type="match status" value="1"/>
</dbReference>
<dbReference type="AlphaFoldDB" id="A0A1T3MTZ1"/>
<dbReference type="InterPro" id="IPR036812">
    <property type="entry name" value="NAD(P)_OxRdtase_dom_sf"/>
</dbReference>
<dbReference type="GO" id="GO:0005737">
    <property type="term" value="C:cytoplasm"/>
    <property type="evidence" value="ECO:0007669"/>
    <property type="project" value="TreeGrafter"/>
</dbReference>
<dbReference type="RefSeq" id="WP_078770668.1">
    <property type="nucleotide sequence ID" value="NZ_CBCSBR010000048.1"/>
</dbReference>
<gene>
    <name evidence="3" type="ORF">BAZ10_12830</name>
</gene>
<dbReference type="Pfam" id="PF00248">
    <property type="entry name" value="Aldo_ket_red"/>
    <property type="match status" value="1"/>
</dbReference>
<keyword evidence="1" id="KW-0560">Oxidoreductase</keyword>
<name>A0A1T3MTZ1_9FLAO</name>
<evidence type="ECO:0000313" key="4">
    <source>
        <dbReference type="Proteomes" id="UP000190813"/>
    </source>
</evidence>
<comment type="caution">
    <text evidence="3">The sequence shown here is derived from an EMBL/GenBank/DDBJ whole genome shotgun (WGS) entry which is preliminary data.</text>
</comment>
<protein>
    <submittedName>
        <fullName evidence="3">Aldo/keto reductase</fullName>
    </submittedName>
</protein>
<reference evidence="3 4" key="1">
    <citation type="submission" date="2016-06" db="EMBL/GenBank/DDBJ databases">
        <title>Revisiting the taxonomy of the Elizabethkingia Genus based on Whole-Genome Sequencing, Optical Mapping, and MALDI-TOF.</title>
        <authorList>
            <person name="Nicholson A.C."/>
        </authorList>
    </citation>
    <scope>NUCLEOTIDE SEQUENCE [LARGE SCALE GENOMIC DNA]</scope>
    <source>
        <strain evidence="3 4">G4070</strain>
    </source>
</reference>
<dbReference type="InterPro" id="IPR050791">
    <property type="entry name" value="Aldo-Keto_reductase"/>
</dbReference>
<organism evidence="3 4">
    <name type="scientific">Elizabethkingia occulta</name>
    <dbReference type="NCBI Taxonomy" id="1867263"/>
    <lineage>
        <taxon>Bacteria</taxon>
        <taxon>Pseudomonadati</taxon>
        <taxon>Bacteroidota</taxon>
        <taxon>Flavobacteriia</taxon>
        <taxon>Flavobacteriales</taxon>
        <taxon>Weeksellaceae</taxon>
        <taxon>Elizabethkingia</taxon>
    </lineage>
</organism>
<dbReference type="Gene3D" id="3.20.20.100">
    <property type="entry name" value="NADP-dependent oxidoreductase domain"/>
    <property type="match status" value="1"/>
</dbReference>
<dbReference type="InterPro" id="IPR023210">
    <property type="entry name" value="NADP_OxRdtase_dom"/>
</dbReference>
<dbReference type="PANTHER" id="PTHR43625:SF40">
    <property type="entry name" value="ALDO-KETO REDUCTASE YAKC [NADP(+)]"/>
    <property type="match status" value="1"/>
</dbReference>
<feature type="domain" description="NADP-dependent oxidoreductase" evidence="2">
    <location>
        <begin position="16"/>
        <end position="313"/>
    </location>
</feature>
<evidence type="ECO:0000313" key="3">
    <source>
        <dbReference type="EMBL" id="OPC68068.1"/>
    </source>
</evidence>
<sequence length="333" mass="36973">MNYKTLGKTGEQLSAIGLGCMGMSFAYGQADEQESIRTLHKALDSGINFWDTADMYANGKNEELISKVLVPNRDKIFIATKFGFRFKNNEAGPSNSANTYFDGSPEWIKQAVDNSLQRLKIDTIDLYYAHRIDPNVPVEETVGAMAELVKAGKVRYLGLSEASVESIRKANAIHPIAALQSEYSLLTRDVEDGILPVVRELGISLVPYSPLARGLFNNINEVQQLEDSDFRKSLPRYQEAYLENNKNLAKELNELAGSKGITGSQLALAWVLAQGDDIIPIPGTKRVKYLEQNIEAAAVTFTDTEKNEIEEIIRKFPNTGPRYSEGSMKLVNN</sequence>
<keyword evidence="4" id="KW-1185">Reference proteome</keyword>
<accession>A0A1T3MTZ1</accession>
<dbReference type="EMBL" id="MAHX01000005">
    <property type="protein sequence ID" value="OPC68068.1"/>
    <property type="molecule type" value="Genomic_DNA"/>
</dbReference>
<evidence type="ECO:0000256" key="1">
    <source>
        <dbReference type="ARBA" id="ARBA00023002"/>
    </source>
</evidence>
<dbReference type="GO" id="GO:0016491">
    <property type="term" value="F:oxidoreductase activity"/>
    <property type="evidence" value="ECO:0007669"/>
    <property type="project" value="UniProtKB-KW"/>
</dbReference>
<proteinExistence type="predicted"/>
<evidence type="ECO:0000259" key="2">
    <source>
        <dbReference type="Pfam" id="PF00248"/>
    </source>
</evidence>
<dbReference type="CDD" id="cd19076">
    <property type="entry name" value="AKR_AKR13A_13D"/>
    <property type="match status" value="1"/>
</dbReference>
<dbReference type="SUPFAM" id="SSF51430">
    <property type="entry name" value="NAD(P)-linked oxidoreductase"/>
    <property type="match status" value="1"/>
</dbReference>
<dbReference type="Proteomes" id="UP000190813">
    <property type="component" value="Unassembled WGS sequence"/>
</dbReference>